<reference evidence="1" key="1">
    <citation type="journal article" date="2023" name="Mol. Phylogenet. Evol.">
        <title>Genome-scale phylogeny and comparative genomics of the fungal order Sordariales.</title>
        <authorList>
            <person name="Hensen N."/>
            <person name="Bonometti L."/>
            <person name="Westerberg I."/>
            <person name="Brannstrom I.O."/>
            <person name="Guillou S."/>
            <person name="Cros-Aarteil S."/>
            <person name="Calhoun S."/>
            <person name="Haridas S."/>
            <person name="Kuo A."/>
            <person name="Mondo S."/>
            <person name="Pangilinan J."/>
            <person name="Riley R."/>
            <person name="LaButti K."/>
            <person name="Andreopoulos B."/>
            <person name="Lipzen A."/>
            <person name="Chen C."/>
            <person name="Yan M."/>
            <person name="Daum C."/>
            <person name="Ng V."/>
            <person name="Clum A."/>
            <person name="Steindorff A."/>
            <person name="Ohm R.A."/>
            <person name="Martin F."/>
            <person name="Silar P."/>
            <person name="Natvig D.O."/>
            <person name="Lalanne C."/>
            <person name="Gautier V."/>
            <person name="Ament-Velasquez S.L."/>
            <person name="Kruys A."/>
            <person name="Hutchinson M.I."/>
            <person name="Powell A.J."/>
            <person name="Barry K."/>
            <person name="Miller A.N."/>
            <person name="Grigoriev I.V."/>
            <person name="Debuchy R."/>
            <person name="Gladieux P."/>
            <person name="Hiltunen Thoren M."/>
            <person name="Johannesson H."/>
        </authorList>
    </citation>
    <scope>NUCLEOTIDE SEQUENCE</scope>
    <source>
        <strain evidence="1">CBS 168.71</strain>
    </source>
</reference>
<keyword evidence="2" id="KW-1185">Reference proteome</keyword>
<dbReference type="AlphaFoldDB" id="A0AAE0H9I6"/>
<dbReference type="GeneID" id="87836614"/>
<comment type="caution">
    <text evidence="1">The sequence shown here is derived from an EMBL/GenBank/DDBJ whole genome shotgun (WGS) entry which is preliminary data.</text>
</comment>
<evidence type="ECO:0000313" key="1">
    <source>
        <dbReference type="EMBL" id="KAK3292331.1"/>
    </source>
</evidence>
<dbReference type="EMBL" id="JAUEPN010000007">
    <property type="protein sequence ID" value="KAK3292331.1"/>
    <property type="molecule type" value="Genomic_DNA"/>
</dbReference>
<name>A0AAE0H9I6_9PEZI</name>
<dbReference type="Proteomes" id="UP001278766">
    <property type="component" value="Unassembled WGS sequence"/>
</dbReference>
<sequence length="88" mass="9703">MMVKAAYLILTTGMDGVFLENQFWEQEVAATSLNIGGSALWSLSCKSPRLTSIEYLLLFDHSAGMGTGNILVDMDMHDASYRQKKAVI</sequence>
<dbReference type="RefSeq" id="XP_062655845.1">
    <property type="nucleotide sequence ID" value="XM_062799666.1"/>
</dbReference>
<proteinExistence type="predicted"/>
<gene>
    <name evidence="1" type="ORF">B0H64DRAFT_227040</name>
</gene>
<organism evidence="1 2">
    <name type="scientific">Chaetomium fimeti</name>
    <dbReference type="NCBI Taxonomy" id="1854472"/>
    <lineage>
        <taxon>Eukaryota</taxon>
        <taxon>Fungi</taxon>
        <taxon>Dikarya</taxon>
        <taxon>Ascomycota</taxon>
        <taxon>Pezizomycotina</taxon>
        <taxon>Sordariomycetes</taxon>
        <taxon>Sordariomycetidae</taxon>
        <taxon>Sordariales</taxon>
        <taxon>Chaetomiaceae</taxon>
        <taxon>Chaetomium</taxon>
    </lineage>
</organism>
<protein>
    <submittedName>
        <fullName evidence="1">Uncharacterized protein</fullName>
    </submittedName>
</protein>
<accession>A0AAE0H9I6</accession>
<reference evidence="1" key="2">
    <citation type="submission" date="2023-06" db="EMBL/GenBank/DDBJ databases">
        <authorList>
            <consortium name="Lawrence Berkeley National Laboratory"/>
            <person name="Haridas S."/>
            <person name="Hensen N."/>
            <person name="Bonometti L."/>
            <person name="Westerberg I."/>
            <person name="Brannstrom I.O."/>
            <person name="Guillou S."/>
            <person name="Cros-Aarteil S."/>
            <person name="Calhoun S."/>
            <person name="Kuo A."/>
            <person name="Mondo S."/>
            <person name="Pangilinan J."/>
            <person name="Riley R."/>
            <person name="Labutti K."/>
            <person name="Andreopoulos B."/>
            <person name="Lipzen A."/>
            <person name="Chen C."/>
            <person name="Yanf M."/>
            <person name="Daum C."/>
            <person name="Ng V."/>
            <person name="Clum A."/>
            <person name="Steindorff A."/>
            <person name="Ohm R."/>
            <person name="Martin F."/>
            <person name="Silar P."/>
            <person name="Natvig D."/>
            <person name="Lalanne C."/>
            <person name="Gautier V."/>
            <person name="Ament-Velasquez S.L."/>
            <person name="Kruys A."/>
            <person name="Hutchinson M.I."/>
            <person name="Powell A.J."/>
            <person name="Barry K."/>
            <person name="Miller A.N."/>
            <person name="Grigoriev I.V."/>
            <person name="Debuchy R."/>
            <person name="Gladieux P."/>
            <person name="Thoren M.H."/>
            <person name="Johannesson H."/>
        </authorList>
    </citation>
    <scope>NUCLEOTIDE SEQUENCE</scope>
    <source>
        <strain evidence="1">CBS 168.71</strain>
    </source>
</reference>
<evidence type="ECO:0000313" key="2">
    <source>
        <dbReference type="Proteomes" id="UP001278766"/>
    </source>
</evidence>